<proteinExistence type="predicted"/>
<reference evidence="4" key="1">
    <citation type="submission" date="2021-03" db="EMBL/GenBank/DDBJ databases">
        <authorList>
            <person name="Bekaert M."/>
        </authorList>
    </citation>
    <scope>NUCLEOTIDE SEQUENCE</scope>
</reference>
<dbReference type="Proteomes" id="UP000683360">
    <property type="component" value="Unassembled WGS sequence"/>
</dbReference>
<dbReference type="SUPFAM" id="SSF57845">
    <property type="entry name" value="B-box zinc-binding domain"/>
    <property type="match status" value="1"/>
</dbReference>
<sequence length="501" mass="57587">MASKYANCQFCEGTADVKWHCNSCDLNLCDLCNTKIHTRSEKLSEHKVELLKDEESNKELENVRKVNLKEIACSKHSDQKCVTYCLNCDKSLCASCLIRPFQYEKLNKVYEEKYLLLKDLQSKIDECFPFFEEKAADFREKDDNEVDKHNKIKEKIFYKENEVKDAVTKEALALVEIMKGIWDTDNNPLKTERERLCQVEQDLKARKKVLYEATLTQEPALVFSTAENISRDIPEQSVLVVKPPELCYIEPIDVNIGKVLGSIIKTPKVVLIKTFGINFPELNGLVSINDDICVMYNKCSRKFKYFTISDLKFVTTKNDIVDESRSNIIGNVQILDITNYNGEVLLCDDTFQMRRLENNGSFENISLSLTCDKLTFYCIHAVNDNEIIVGFTNTNRSSTGFLVISDINNARKIRRVECDSGSDRKLFALPKKITTDINGDIFVIDQFASSKRVVSIGKWGQTKWIYRGHQSLNPVSAAAKEKEERKRQREKTKMIKKSKLK</sequence>
<evidence type="ECO:0000256" key="2">
    <source>
        <dbReference type="SAM" id="MobiDB-lite"/>
    </source>
</evidence>
<gene>
    <name evidence="4" type="ORF">MEDL_18926</name>
</gene>
<organism evidence="4 5">
    <name type="scientific">Mytilus edulis</name>
    <name type="common">Blue mussel</name>
    <dbReference type="NCBI Taxonomy" id="6550"/>
    <lineage>
        <taxon>Eukaryota</taxon>
        <taxon>Metazoa</taxon>
        <taxon>Spiralia</taxon>
        <taxon>Lophotrochozoa</taxon>
        <taxon>Mollusca</taxon>
        <taxon>Bivalvia</taxon>
        <taxon>Autobranchia</taxon>
        <taxon>Pteriomorphia</taxon>
        <taxon>Mytilida</taxon>
        <taxon>Mytiloidea</taxon>
        <taxon>Mytilidae</taxon>
        <taxon>Mytilinae</taxon>
        <taxon>Mytilus</taxon>
    </lineage>
</organism>
<protein>
    <recommendedName>
        <fullName evidence="3">B box-type domain-containing protein</fullName>
    </recommendedName>
</protein>
<dbReference type="InterPro" id="IPR000315">
    <property type="entry name" value="Znf_B-box"/>
</dbReference>
<keyword evidence="1" id="KW-0862">Zinc</keyword>
<feature type="compositionally biased region" description="Basic and acidic residues" evidence="2">
    <location>
        <begin position="479"/>
        <end position="493"/>
    </location>
</feature>
<keyword evidence="1" id="KW-0479">Metal-binding</keyword>
<keyword evidence="1" id="KW-0863">Zinc-finger</keyword>
<name>A0A8S3RCH2_MYTED</name>
<evidence type="ECO:0000256" key="1">
    <source>
        <dbReference type="PROSITE-ProRule" id="PRU00024"/>
    </source>
</evidence>
<dbReference type="AlphaFoldDB" id="A0A8S3RCH2"/>
<feature type="domain" description="B box-type" evidence="3">
    <location>
        <begin position="68"/>
        <end position="96"/>
    </location>
</feature>
<dbReference type="CDD" id="cd19757">
    <property type="entry name" value="Bbox1"/>
    <property type="match status" value="1"/>
</dbReference>
<dbReference type="Gene3D" id="3.30.160.60">
    <property type="entry name" value="Classic Zinc Finger"/>
    <property type="match status" value="1"/>
</dbReference>
<keyword evidence="5" id="KW-1185">Reference proteome</keyword>
<evidence type="ECO:0000313" key="4">
    <source>
        <dbReference type="EMBL" id="CAG2204467.1"/>
    </source>
</evidence>
<dbReference type="PROSITE" id="PS50119">
    <property type="entry name" value="ZF_BBOX"/>
    <property type="match status" value="1"/>
</dbReference>
<evidence type="ECO:0000259" key="3">
    <source>
        <dbReference type="PROSITE" id="PS50119"/>
    </source>
</evidence>
<dbReference type="OrthoDB" id="6111361at2759"/>
<evidence type="ECO:0000313" key="5">
    <source>
        <dbReference type="Proteomes" id="UP000683360"/>
    </source>
</evidence>
<accession>A0A8S3RCH2</accession>
<dbReference type="GO" id="GO:0008270">
    <property type="term" value="F:zinc ion binding"/>
    <property type="evidence" value="ECO:0007669"/>
    <property type="project" value="UniProtKB-KW"/>
</dbReference>
<feature type="region of interest" description="Disordered" evidence="2">
    <location>
        <begin position="476"/>
        <end position="501"/>
    </location>
</feature>
<dbReference type="EMBL" id="CAJPWZ010000957">
    <property type="protein sequence ID" value="CAG2204467.1"/>
    <property type="molecule type" value="Genomic_DNA"/>
</dbReference>
<comment type="caution">
    <text evidence="4">The sequence shown here is derived from an EMBL/GenBank/DDBJ whole genome shotgun (WGS) entry which is preliminary data.</text>
</comment>